<keyword evidence="1" id="KW-0238">DNA-binding</keyword>
<dbReference type="PANTHER" id="PTHR19303">
    <property type="entry name" value="TRANSPOSON"/>
    <property type="match status" value="1"/>
</dbReference>
<organism evidence="4 5">
    <name type="scientific">Rotaria sordida</name>
    <dbReference type="NCBI Taxonomy" id="392033"/>
    <lineage>
        <taxon>Eukaryota</taxon>
        <taxon>Metazoa</taxon>
        <taxon>Spiralia</taxon>
        <taxon>Gnathifera</taxon>
        <taxon>Rotifera</taxon>
        <taxon>Eurotatoria</taxon>
        <taxon>Bdelloidea</taxon>
        <taxon>Philodinida</taxon>
        <taxon>Philodinidae</taxon>
        <taxon>Rotaria</taxon>
    </lineage>
</organism>
<dbReference type="InterPro" id="IPR009057">
    <property type="entry name" value="Homeodomain-like_sf"/>
</dbReference>
<accession>A0A814T8A4</accession>
<evidence type="ECO:0000313" key="4">
    <source>
        <dbReference type="EMBL" id="CAF1158019.1"/>
    </source>
</evidence>
<comment type="caution">
    <text evidence="4">The sequence shown here is derived from an EMBL/GenBank/DDBJ whole genome shotgun (WGS) entry which is preliminary data.</text>
</comment>
<evidence type="ECO:0000313" key="5">
    <source>
        <dbReference type="Proteomes" id="UP000663889"/>
    </source>
</evidence>
<evidence type="ECO:0000256" key="1">
    <source>
        <dbReference type="ARBA" id="ARBA00023125"/>
    </source>
</evidence>
<dbReference type="GO" id="GO:0003677">
    <property type="term" value="F:DNA binding"/>
    <property type="evidence" value="ECO:0007669"/>
    <property type="project" value="UniProtKB-KW"/>
</dbReference>
<sequence>MTSRHELTLHEKVQLIYDSSDGNGLSQCKLAEKYNISLDSDYETNQNQTVKRKSSDVNVQKLDEQVYEWFVQQRAKGIPISGPILQEQARDIAESLGDQFASFKGSNGCGESSSVDVQTVDDWIQRLPKITDGYDAKNIFNCDETALFFKAMPDKSLTFDKEECKGRKKSKERVTILFCLQYFPPNTTSKLQPLDQGIIRAFKAHYRKYLVKHIIACCAMAQTPDDIKITCLDAIYWIDAAWRAITDATICNTFCTAADIVTVTGDEQCEELEKLDDLLQHVTIGGQTMKASDFIELDKDIPPFNIWFDNCERLMASDLIEFNDDDEIDDEDDRITTESSQKYRKQWK</sequence>
<dbReference type="Gene3D" id="1.10.10.60">
    <property type="entry name" value="Homeodomain-like"/>
    <property type="match status" value="1"/>
</dbReference>
<dbReference type="AlphaFoldDB" id="A0A814T8A4"/>
<evidence type="ECO:0000259" key="3">
    <source>
        <dbReference type="PROSITE" id="PS51253"/>
    </source>
</evidence>
<dbReference type="SUPFAM" id="SSF46689">
    <property type="entry name" value="Homeodomain-like"/>
    <property type="match status" value="1"/>
</dbReference>
<name>A0A814T8A4_9BILA</name>
<gene>
    <name evidence="4" type="ORF">SEV965_LOCUS18813</name>
</gene>
<dbReference type="SMART" id="SM00674">
    <property type="entry name" value="CENPB"/>
    <property type="match status" value="1"/>
</dbReference>
<dbReference type="GO" id="GO:0005634">
    <property type="term" value="C:nucleus"/>
    <property type="evidence" value="ECO:0007669"/>
    <property type="project" value="TreeGrafter"/>
</dbReference>
<dbReference type="Pfam" id="PF03221">
    <property type="entry name" value="HTH_Tnp_Tc5"/>
    <property type="match status" value="1"/>
</dbReference>
<dbReference type="PANTHER" id="PTHR19303:SF73">
    <property type="entry name" value="PROTEIN PDC2"/>
    <property type="match status" value="1"/>
</dbReference>
<dbReference type="Pfam" id="PF03184">
    <property type="entry name" value="DDE_1"/>
    <property type="match status" value="1"/>
</dbReference>
<dbReference type="InterPro" id="IPR004875">
    <property type="entry name" value="DDE_SF_endonuclease_dom"/>
</dbReference>
<dbReference type="PROSITE" id="PS51253">
    <property type="entry name" value="HTH_CENPB"/>
    <property type="match status" value="1"/>
</dbReference>
<reference evidence="4" key="1">
    <citation type="submission" date="2021-02" db="EMBL/GenBank/DDBJ databases">
        <authorList>
            <person name="Nowell W R."/>
        </authorList>
    </citation>
    <scope>NUCLEOTIDE SEQUENCE</scope>
</reference>
<proteinExistence type="predicted"/>
<dbReference type="InterPro" id="IPR006600">
    <property type="entry name" value="HTH_CenpB_DNA-bd_dom"/>
</dbReference>
<dbReference type="InterPro" id="IPR050863">
    <property type="entry name" value="CenT-Element_Derived"/>
</dbReference>
<dbReference type="Proteomes" id="UP000663889">
    <property type="component" value="Unassembled WGS sequence"/>
</dbReference>
<feature type="region of interest" description="Disordered" evidence="2">
    <location>
        <begin position="327"/>
        <end position="348"/>
    </location>
</feature>
<evidence type="ECO:0000256" key="2">
    <source>
        <dbReference type="SAM" id="MobiDB-lite"/>
    </source>
</evidence>
<feature type="domain" description="HTH CENPB-type" evidence="3">
    <location>
        <begin position="50"/>
        <end position="137"/>
    </location>
</feature>
<protein>
    <recommendedName>
        <fullName evidence="3">HTH CENPB-type domain-containing protein</fullName>
    </recommendedName>
</protein>
<dbReference type="EMBL" id="CAJNOU010001139">
    <property type="protein sequence ID" value="CAF1158019.1"/>
    <property type="molecule type" value="Genomic_DNA"/>
</dbReference>